<comment type="similarity">
    <text evidence="1 6">Belongs to the truncated hemoglobin family. Group I subfamily.</text>
</comment>
<dbReference type="Gene3D" id="1.10.490.10">
    <property type="entry name" value="Globins"/>
    <property type="match status" value="1"/>
</dbReference>
<dbReference type="EMBL" id="JAVRHR010000001">
    <property type="protein sequence ID" value="MDT0606423.1"/>
    <property type="molecule type" value="Genomic_DNA"/>
</dbReference>
<evidence type="ECO:0000256" key="1">
    <source>
        <dbReference type="ARBA" id="ARBA00009660"/>
    </source>
</evidence>
<comment type="caution">
    <text evidence="7">The sequence shown here is derived from an EMBL/GenBank/DDBJ whole genome shotgun (WGS) entry which is preliminary data.</text>
</comment>
<comment type="cofactor">
    <cofactor evidence="6">
        <name>heme</name>
        <dbReference type="ChEBI" id="CHEBI:30413"/>
    </cofactor>
</comment>
<reference evidence="7 8" key="1">
    <citation type="submission" date="2023-09" db="EMBL/GenBank/DDBJ databases">
        <authorList>
            <person name="Rey-Velasco X."/>
        </authorList>
    </citation>
    <scope>NUCLEOTIDE SEQUENCE [LARGE SCALE GENOMIC DNA]</scope>
    <source>
        <strain evidence="7 8">F388</strain>
    </source>
</reference>
<dbReference type="InterPro" id="IPR009050">
    <property type="entry name" value="Globin-like_sf"/>
</dbReference>
<evidence type="ECO:0000256" key="3">
    <source>
        <dbReference type="ARBA" id="ARBA00022617"/>
    </source>
</evidence>
<gene>
    <name evidence="7" type="ORF">RM706_05260</name>
</gene>
<dbReference type="InterPro" id="IPR016339">
    <property type="entry name" value="Hemoglobin_trunc_I"/>
</dbReference>
<evidence type="ECO:0000256" key="6">
    <source>
        <dbReference type="PIRNR" id="PIRNR002030"/>
    </source>
</evidence>
<proteinExistence type="inferred from homology"/>
<keyword evidence="6" id="KW-0561">Oxygen transport</keyword>
<dbReference type="Pfam" id="PF01152">
    <property type="entry name" value="Bac_globin"/>
    <property type="match status" value="1"/>
</dbReference>
<keyword evidence="4 6" id="KW-0479">Metal-binding</keyword>
<name>A0ABU3A959_9FLAO</name>
<evidence type="ECO:0000313" key="8">
    <source>
        <dbReference type="Proteomes" id="UP001255246"/>
    </source>
</evidence>
<keyword evidence="8" id="KW-1185">Reference proteome</keyword>
<dbReference type="SUPFAM" id="SSF46458">
    <property type="entry name" value="Globin-like"/>
    <property type="match status" value="1"/>
</dbReference>
<evidence type="ECO:0000256" key="4">
    <source>
        <dbReference type="ARBA" id="ARBA00022723"/>
    </source>
</evidence>
<evidence type="ECO:0000313" key="7">
    <source>
        <dbReference type="EMBL" id="MDT0606423.1"/>
    </source>
</evidence>
<dbReference type="InterPro" id="IPR012292">
    <property type="entry name" value="Globin/Proto"/>
</dbReference>
<dbReference type="RefSeq" id="WP_311349977.1">
    <property type="nucleotide sequence ID" value="NZ_JAVRHR010000001.1"/>
</dbReference>
<organism evidence="7 8">
    <name type="scientific">Croceitalea rosinachiae</name>
    <dbReference type="NCBI Taxonomy" id="3075596"/>
    <lineage>
        <taxon>Bacteria</taxon>
        <taxon>Pseudomonadati</taxon>
        <taxon>Bacteroidota</taxon>
        <taxon>Flavobacteriia</taxon>
        <taxon>Flavobacteriales</taxon>
        <taxon>Flavobacteriaceae</taxon>
        <taxon>Croceitalea</taxon>
    </lineage>
</organism>
<dbReference type="InterPro" id="IPR001486">
    <property type="entry name" value="Hemoglobin_trunc"/>
</dbReference>
<dbReference type="PIRSF" id="PIRSF002030">
    <property type="entry name" value="Globin_Protozoa/Cyanobacteria"/>
    <property type="match status" value="1"/>
</dbReference>
<protein>
    <recommendedName>
        <fullName evidence="6">Group 1 truncated hemoglobin</fullName>
    </recommendedName>
</protein>
<evidence type="ECO:0000256" key="5">
    <source>
        <dbReference type="ARBA" id="ARBA00023004"/>
    </source>
</evidence>
<keyword evidence="2 6" id="KW-0813">Transport</keyword>
<dbReference type="Proteomes" id="UP001255246">
    <property type="component" value="Unassembled WGS sequence"/>
</dbReference>
<accession>A0ABU3A959</accession>
<dbReference type="CDD" id="cd00454">
    <property type="entry name" value="TrHb1_N"/>
    <property type="match status" value="1"/>
</dbReference>
<sequence>MEQQEPLFDRLGGMDAVNAAVDIFYTKVLADESISHFFTNTNMKYQAGKQKAFLAYAFGCPMGYTGKSMREAHAHMNITEDHFNSVAEHLVSSLEELNVPGDMIDEVAAIALSTKKDIAVAKTE</sequence>
<keyword evidence="3 6" id="KW-0349">Heme</keyword>
<keyword evidence="5 6" id="KW-0408">Iron</keyword>
<evidence type="ECO:0000256" key="2">
    <source>
        <dbReference type="ARBA" id="ARBA00022448"/>
    </source>
</evidence>